<dbReference type="InterPro" id="IPR051026">
    <property type="entry name" value="PI/PC_transfer"/>
</dbReference>
<feature type="region of interest" description="Disordered" evidence="1">
    <location>
        <begin position="51"/>
        <end position="72"/>
    </location>
</feature>
<dbReference type="InterPro" id="IPR001251">
    <property type="entry name" value="CRAL-TRIO_dom"/>
</dbReference>
<dbReference type="AlphaFoldDB" id="A0AAD7UFU7"/>
<dbReference type="PANTHER" id="PTHR45657">
    <property type="entry name" value="CRAL-TRIO DOMAIN-CONTAINING PROTEIN YKL091C-RELATED"/>
    <property type="match status" value="1"/>
</dbReference>
<feature type="region of interest" description="Disordered" evidence="1">
    <location>
        <begin position="461"/>
        <end position="575"/>
    </location>
</feature>
<keyword evidence="4" id="KW-1185">Reference proteome</keyword>
<evidence type="ECO:0000259" key="2">
    <source>
        <dbReference type="PROSITE" id="PS50191"/>
    </source>
</evidence>
<dbReference type="Gene3D" id="3.40.525.10">
    <property type="entry name" value="CRAL-TRIO lipid binding domain"/>
    <property type="match status" value="1"/>
</dbReference>
<evidence type="ECO:0000313" key="3">
    <source>
        <dbReference type="EMBL" id="KAJ8603770.1"/>
    </source>
</evidence>
<feature type="domain" description="CRAL-TRIO" evidence="2">
    <location>
        <begin position="365"/>
        <end position="466"/>
    </location>
</feature>
<feature type="compositionally biased region" description="Basic and acidic residues" evidence="1">
    <location>
        <begin position="538"/>
        <end position="551"/>
    </location>
</feature>
<evidence type="ECO:0000313" key="4">
    <source>
        <dbReference type="Proteomes" id="UP001230188"/>
    </source>
</evidence>
<protein>
    <recommendedName>
        <fullName evidence="2">CRAL-TRIO domain-containing protein</fullName>
    </recommendedName>
</protein>
<dbReference type="Pfam" id="PF00650">
    <property type="entry name" value="CRAL_TRIO"/>
    <property type="match status" value="1"/>
</dbReference>
<comment type="caution">
    <text evidence="3">The sequence shown here is derived from an EMBL/GenBank/DDBJ whole genome shotgun (WGS) entry which is preliminary data.</text>
</comment>
<sequence length="575" mass="63496">MRVHKELDRSAHLGRSLLGSDAFVETGRARRVHPSKTKKKSQGPLLNCTSESRRRAQAGNGTVAPKGVGEDAPDQERAWVASAVGVMAFACAVRLGGLARFVATLVSLASAFRFFFPKARKKPRKPAPAPRPCGELAECWATSECAPPLPLLELPKGVEDVREDWMSAASVAPRWSARERRFLARARREFASELADVPPYLDAYGDRRFLRFLRMDPNLDEDRAIHKVGAYLRWRRERRADDMRALVPERGREPRNWPHGDVLMDCIRVLQCSERYYSTRGHAVTVYQAFHWPAPALRAKVGGMTTKQLVDFATFGAEYNSVQMEKISVSRERVLVDHAKRLFDEGELADDRSPLLSEGWGELTRLCAITDMAGCTFGSMMMPQLLPAVVQAVSTFVNYYPYIVGELHVINCAPLVAKVFKRALRTVVPKHIADQVQVHVHASELLDSVRPHNLPVQIGGAADCDELVPPPPPPADFDARAPREKEDDDAPPPHDRADILDDDGAESAAVPTSPPRTSPPPKLSRRLKSAPANLLEAGNDHPTVDPIDHPTRHAKTAASDAAALPPRSSHLSPPL</sequence>
<accession>A0AAD7UFU7</accession>
<dbReference type="PANTHER" id="PTHR45657:SF1">
    <property type="entry name" value="CRAL-TRIO DOMAIN-CONTAINING PROTEIN YKL091C-RELATED"/>
    <property type="match status" value="1"/>
</dbReference>
<reference evidence="3" key="1">
    <citation type="submission" date="2023-01" db="EMBL/GenBank/DDBJ databases">
        <title>Metagenome sequencing of chrysophaentin producing Chrysophaeum taylorii.</title>
        <authorList>
            <person name="Davison J."/>
            <person name="Bewley C."/>
        </authorList>
    </citation>
    <scope>NUCLEOTIDE SEQUENCE</scope>
    <source>
        <strain evidence="3">NIES-1699</strain>
    </source>
</reference>
<feature type="compositionally biased region" description="Low complexity" evidence="1">
    <location>
        <begin position="561"/>
        <end position="575"/>
    </location>
</feature>
<dbReference type="PROSITE" id="PS50191">
    <property type="entry name" value="CRAL_TRIO"/>
    <property type="match status" value="1"/>
</dbReference>
<dbReference type="EMBL" id="JAQMWT010000344">
    <property type="protein sequence ID" value="KAJ8603770.1"/>
    <property type="molecule type" value="Genomic_DNA"/>
</dbReference>
<organism evidence="3 4">
    <name type="scientific">Chrysophaeum taylorii</name>
    <dbReference type="NCBI Taxonomy" id="2483200"/>
    <lineage>
        <taxon>Eukaryota</taxon>
        <taxon>Sar</taxon>
        <taxon>Stramenopiles</taxon>
        <taxon>Ochrophyta</taxon>
        <taxon>Pelagophyceae</taxon>
        <taxon>Pelagomonadales</taxon>
        <taxon>Pelagomonadaceae</taxon>
        <taxon>Chrysophaeum</taxon>
    </lineage>
</organism>
<feature type="compositionally biased region" description="Pro residues" evidence="1">
    <location>
        <begin position="512"/>
        <end position="522"/>
    </location>
</feature>
<gene>
    <name evidence="3" type="ORF">CTAYLR_000322</name>
</gene>
<evidence type="ECO:0000256" key="1">
    <source>
        <dbReference type="SAM" id="MobiDB-lite"/>
    </source>
</evidence>
<dbReference type="InterPro" id="IPR036865">
    <property type="entry name" value="CRAL-TRIO_dom_sf"/>
</dbReference>
<name>A0AAD7UFU7_9STRA</name>
<proteinExistence type="predicted"/>
<dbReference type="SUPFAM" id="SSF52087">
    <property type="entry name" value="CRAL/TRIO domain"/>
    <property type="match status" value="1"/>
</dbReference>
<dbReference type="Proteomes" id="UP001230188">
    <property type="component" value="Unassembled WGS sequence"/>
</dbReference>
<feature type="compositionally biased region" description="Basic and acidic residues" evidence="1">
    <location>
        <begin position="477"/>
        <end position="499"/>
    </location>
</feature>
<dbReference type="CDD" id="cd00170">
    <property type="entry name" value="SEC14"/>
    <property type="match status" value="1"/>
</dbReference>